<dbReference type="Proteomes" id="UP000549009">
    <property type="component" value="Unassembled WGS sequence"/>
</dbReference>
<gene>
    <name evidence="3" type="ORF">CP982_32420</name>
    <name evidence="2" type="ORF">FHS40_004287</name>
</gene>
<dbReference type="GO" id="GO:0043531">
    <property type="term" value="F:ADP binding"/>
    <property type="evidence" value="ECO:0007669"/>
    <property type="project" value="InterPro"/>
</dbReference>
<dbReference type="Gene3D" id="3.40.50.300">
    <property type="entry name" value="P-loop containing nucleotide triphosphate hydrolases"/>
    <property type="match status" value="1"/>
</dbReference>
<dbReference type="OrthoDB" id="127785at2"/>
<dbReference type="RefSeq" id="WP_150513696.1">
    <property type="nucleotide sequence ID" value="NZ_BMSQ01000002.1"/>
</dbReference>
<organism evidence="3 4">
    <name type="scientific">Streptomyces spectabilis</name>
    <dbReference type="NCBI Taxonomy" id="68270"/>
    <lineage>
        <taxon>Bacteria</taxon>
        <taxon>Bacillati</taxon>
        <taxon>Actinomycetota</taxon>
        <taxon>Actinomycetes</taxon>
        <taxon>Kitasatosporales</taxon>
        <taxon>Streptomycetaceae</taxon>
        <taxon>Streptomyces</taxon>
    </lineage>
</organism>
<dbReference type="Gene3D" id="1.25.40.10">
    <property type="entry name" value="Tetratricopeptide repeat domain"/>
    <property type="match status" value="2"/>
</dbReference>
<dbReference type="PRINTS" id="PR00364">
    <property type="entry name" value="DISEASERSIST"/>
</dbReference>
<evidence type="ECO:0000313" key="3">
    <source>
        <dbReference type="EMBL" id="QEV62832.1"/>
    </source>
</evidence>
<dbReference type="SUPFAM" id="SSF48452">
    <property type="entry name" value="TPR-like"/>
    <property type="match status" value="1"/>
</dbReference>
<dbReference type="SUPFAM" id="SSF52540">
    <property type="entry name" value="P-loop containing nucleoside triphosphate hydrolases"/>
    <property type="match status" value="1"/>
</dbReference>
<reference evidence="3 4" key="1">
    <citation type="submission" date="2017-09" db="EMBL/GenBank/DDBJ databases">
        <authorList>
            <person name="Lee N."/>
            <person name="Cho B.-K."/>
        </authorList>
    </citation>
    <scope>NUCLEOTIDE SEQUENCE [LARGE SCALE GENOMIC DNA]</scope>
    <source>
        <strain evidence="3 4">ATCC 27465</strain>
    </source>
</reference>
<reference evidence="2 5" key="2">
    <citation type="submission" date="2020-08" db="EMBL/GenBank/DDBJ databases">
        <title>Genomic Encyclopedia of Type Strains, Phase III (KMG-III): the genomes of soil and plant-associated and newly described type strains.</title>
        <authorList>
            <person name="Whitman W."/>
        </authorList>
    </citation>
    <scope>NUCLEOTIDE SEQUENCE [LARGE SCALE GENOMIC DNA]</scope>
    <source>
        <strain evidence="2 5">CECT 3146</strain>
    </source>
</reference>
<dbReference type="InterPro" id="IPR011990">
    <property type="entry name" value="TPR-like_helical_dom_sf"/>
</dbReference>
<protein>
    <submittedName>
        <fullName evidence="2">Tetratricopeptide (TPR) repeat protein</fullName>
    </submittedName>
</protein>
<dbReference type="InterPro" id="IPR027417">
    <property type="entry name" value="P-loop_NTPase"/>
</dbReference>
<dbReference type="Proteomes" id="UP000326505">
    <property type="component" value="Chromosome"/>
</dbReference>
<dbReference type="AlphaFoldDB" id="A0A5P2XK64"/>
<evidence type="ECO:0000313" key="5">
    <source>
        <dbReference type="Proteomes" id="UP000549009"/>
    </source>
</evidence>
<dbReference type="PANTHER" id="PTHR47691:SF3">
    <property type="entry name" value="HTH-TYPE TRANSCRIPTIONAL REGULATOR RV0890C-RELATED"/>
    <property type="match status" value="1"/>
</dbReference>
<sequence length="961" mass="103837">MDDQSAAERLATELRQLRTNAGSPTYAQIAQWGSRQRPPVSLGKGKLSLWFSGKSVPEDDRPFAILVELLEARAQQQSSTPRRGLAAWQTRRTAADQERRRQTGGIPRRTARDDPADSGPNPGTYSVRPPYGELPTRLHGRDSLLADLRRALAEGCEQVQVLHGLGGCGKTTAALRLARHARDLGHQVFWVSGTTNERLLTGMSQVARELGVAEEDLSRAWAGQSSALDLVWRCLDRAGERWLLVVDAVDDLSVVASEHGLPGDGTGWIRPSRSGLTVVTSRVGNPLLWGTEAVCRAVDMLSAEDGAKVLTDLAGDAGPTEDARALATRLGGLPLGLHLAGSFLAKARRSLGLARGVVDIRPVGDFAGYKAELDRLGAPLLDAGESLRSPMNEQRLRRLVSHTWEISLDLLTRQGLPEARLLMRVLSCFATTPFPTALLAYGLVTLEGGFPEGFEEGEAAVDALVDVGLLNLVDVDVSIGGSGSGTANAANLCLTAHPLVLETNAAQVRDGDETAEVWQASARLARWMGGGTDTPDQWRRRQVLVPHVLAALRSAPANDVESLAWFVEAGWVSYGYCLASNHRDQADELLRLMMERAAVLPETRPVVGAIRGQYYEAIGDVDEARLLFEESRADRGPQDLETLQFQFRWARALQSTRRLPAAEEQLRAVLDGLRSNGSLHNSLLAHSALVLVLAEQGKEERATAEAQALMSAIETEPSELDISLLHHVGHALMQTRYTEQAESMYGALLSRLDESDAQLSPLYYHISQILLGLLLHGEGERPAIALISRLLGLYMPAGSDSPVDPASLADLIQTRLDLQLELTESSGAEDELQRLLRDQLSVSGNIGLLIVELRIALARLFIAQEDFTQAEEQLELAEKAATAADGGTVPLWTVSLWNARCLCAQGRCVEALGCYEQAVALLADDPDGTACIMEEAAHCLAMASGGNAPPRQREPSGGAMN</sequence>
<proteinExistence type="predicted"/>
<dbReference type="KEGG" id="sspb:CP982_32420"/>
<name>A0A5P2XK64_STRST</name>
<feature type="region of interest" description="Disordered" evidence="1">
    <location>
        <begin position="74"/>
        <end position="136"/>
    </location>
</feature>
<evidence type="ECO:0000256" key="1">
    <source>
        <dbReference type="SAM" id="MobiDB-lite"/>
    </source>
</evidence>
<accession>A0A5P2XK64</accession>
<dbReference type="EMBL" id="JACHJD010000006">
    <property type="protein sequence ID" value="MBB5105194.1"/>
    <property type="molecule type" value="Genomic_DNA"/>
</dbReference>
<evidence type="ECO:0000313" key="2">
    <source>
        <dbReference type="EMBL" id="MBB5105194.1"/>
    </source>
</evidence>
<dbReference type="EMBL" id="CP023690">
    <property type="protein sequence ID" value="QEV62832.1"/>
    <property type="molecule type" value="Genomic_DNA"/>
</dbReference>
<keyword evidence="5" id="KW-1185">Reference proteome</keyword>
<dbReference type="PANTHER" id="PTHR47691">
    <property type="entry name" value="REGULATOR-RELATED"/>
    <property type="match status" value="1"/>
</dbReference>
<evidence type="ECO:0000313" key="4">
    <source>
        <dbReference type="Proteomes" id="UP000326505"/>
    </source>
</evidence>